<dbReference type="RefSeq" id="XP_037222890.1">
    <property type="nucleotide sequence ID" value="XM_037360005.1"/>
</dbReference>
<sequence length="264" mass="29581">MALSTPFQQRVQKLATVFSVRYSSRRIDPKANFDSSRRRGPQKEGDFFYRVTRELSYLLRHGALHERVPIRPDGYVNVDTLLKHPPMRGLGLNELRRIVSQDNKSRYNLRREIVDGVGSWWIRANQGHSMPGITPELEPIMSSKDIPMAVHGTTLAAWTLISKSGLSRMTRNHIHLAQGYVGSVISGMRKSSQILVFIDVSKALEAGIPFFLSSNGVVLTPGDSDGYLQPNFFSNVRYANPTKLADPVPGWTALPRATRTSPTH</sequence>
<comment type="caution">
    <text evidence="7">The sequence shown here is derived from an EMBL/GenBank/DDBJ whole genome shotgun (WGS) entry which is preliminary data.</text>
</comment>
<evidence type="ECO:0000256" key="4">
    <source>
        <dbReference type="ARBA" id="ARBA00022679"/>
    </source>
</evidence>
<keyword evidence="4 7" id="KW-0808">Transferase</keyword>
<dbReference type="SUPFAM" id="SSF56399">
    <property type="entry name" value="ADP-ribosylation"/>
    <property type="match status" value="1"/>
</dbReference>
<dbReference type="GO" id="GO:0006388">
    <property type="term" value="P:tRNA splicing, via endonucleolytic cleavage and ligation"/>
    <property type="evidence" value="ECO:0007669"/>
    <property type="project" value="TreeGrafter"/>
</dbReference>
<protein>
    <recommendedName>
        <fullName evidence="3">2'-phosphotransferase</fullName>
        <ecNumber evidence="3">2.7.1.160</ecNumber>
    </recommendedName>
</protein>
<dbReference type="InterPro" id="IPR002745">
    <property type="entry name" value="Ptrans_KptA/Tpt1"/>
</dbReference>
<dbReference type="InterPro" id="IPR042080">
    <property type="entry name" value="RNA_2'-PTrans_N"/>
</dbReference>
<evidence type="ECO:0000313" key="8">
    <source>
        <dbReference type="Proteomes" id="UP000636479"/>
    </source>
</evidence>
<organism evidence="7 8">
    <name type="scientific">Mycena indigotica</name>
    <dbReference type="NCBI Taxonomy" id="2126181"/>
    <lineage>
        <taxon>Eukaryota</taxon>
        <taxon>Fungi</taxon>
        <taxon>Dikarya</taxon>
        <taxon>Basidiomycota</taxon>
        <taxon>Agaricomycotina</taxon>
        <taxon>Agaricomycetes</taxon>
        <taxon>Agaricomycetidae</taxon>
        <taxon>Agaricales</taxon>
        <taxon>Marasmiineae</taxon>
        <taxon>Mycenaceae</taxon>
        <taxon>Mycena</taxon>
    </lineage>
</organism>
<comment type="function">
    <text evidence="1">Catalyzes the last step of tRNA splicing, the transfer of the splice junction 2'-phosphate from ligated tRNA to NAD to produce ADP-ribose 1''-2'' cyclic phosphate.</text>
</comment>
<dbReference type="OrthoDB" id="419694at2759"/>
<dbReference type="EMBL" id="JACAZF010000003">
    <property type="protein sequence ID" value="KAF7309440.1"/>
    <property type="molecule type" value="Genomic_DNA"/>
</dbReference>
<evidence type="ECO:0000313" key="7">
    <source>
        <dbReference type="EMBL" id="KAF7309440.1"/>
    </source>
</evidence>
<evidence type="ECO:0000256" key="5">
    <source>
        <dbReference type="ARBA" id="ARBA00023027"/>
    </source>
</evidence>
<dbReference type="AlphaFoldDB" id="A0A8H6T004"/>
<evidence type="ECO:0000256" key="3">
    <source>
        <dbReference type="ARBA" id="ARBA00012007"/>
    </source>
</evidence>
<dbReference type="EC" id="2.7.1.160" evidence="3"/>
<dbReference type="GeneID" id="59342521"/>
<dbReference type="Proteomes" id="UP000636479">
    <property type="component" value="Unassembled WGS sequence"/>
</dbReference>
<dbReference type="InterPro" id="IPR042081">
    <property type="entry name" value="RNA_2'-PTrans_C"/>
</dbReference>
<comment type="similarity">
    <text evidence="2">Belongs to the KptA/TPT1 family.</text>
</comment>
<keyword evidence="5" id="KW-0520">NAD</keyword>
<proteinExistence type="inferred from homology"/>
<name>A0A8H6T004_9AGAR</name>
<accession>A0A8H6T004</accession>
<dbReference type="PANTHER" id="PTHR12684:SF2">
    <property type="entry name" value="TRNA 2'-PHOSPHOTRANSFERASE 1"/>
    <property type="match status" value="1"/>
</dbReference>
<reference evidence="7" key="1">
    <citation type="submission" date="2020-05" db="EMBL/GenBank/DDBJ databases">
        <title>Mycena genomes resolve the evolution of fungal bioluminescence.</title>
        <authorList>
            <person name="Tsai I.J."/>
        </authorList>
    </citation>
    <scope>NUCLEOTIDE SEQUENCE</scope>
    <source>
        <strain evidence="7">171206Taipei</strain>
    </source>
</reference>
<dbReference type="Gene3D" id="3.20.170.30">
    <property type="match status" value="1"/>
</dbReference>
<evidence type="ECO:0000256" key="6">
    <source>
        <dbReference type="ARBA" id="ARBA00047949"/>
    </source>
</evidence>
<dbReference type="PANTHER" id="PTHR12684">
    <property type="entry name" value="PUTATIVE PHOSPHOTRANSFERASE"/>
    <property type="match status" value="1"/>
</dbReference>
<gene>
    <name evidence="7" type="ORF">MIND_00314800</name>
</gene>
<comment type="catalytic activity">
    <reaction evidence="6">
        <text>2'-phospho-[ligated tRNA] + NAD(+) = mature tRNA + ADP-alpha-D-ribose 1'',2''-cyclic phosphate + nicotinamide</text>
        <dbReference type="Rhea" id="RHEA:23324"/>
        <dbReference type="Rhea" id="RHEA-COMP:11106"/>
        <dbReference type="Rhea" id="RHEA-COMP:11107"/>
        <dbReference type="ChEBI" id="CHEBI:17154"/>
        <dbReference type="ChEBI" id="CHEBI:57540"/>
        <dbReference type="ChEBI" id="CHEBI:76596"/>
        <dbReference type="ChEBI" id="CHEBI:82883"/>
        <dbReference type="ChEBI" id="CHEBI:85027"/>
        <dbReference type="EC" id="2.7.1.160"/>
    </reaction>
</comment>
<keyword evidence="8" id="KW-1185">Reference proteome</keyword>
<dbReference type="GO" id="GO:0000215">
    <property type="term" value="F:tRNA 2'-phosphotransferase activity"/>
    <property type="evidence" value="ECO:0007669"/>
    <property type="project" value="UniProtKB-EC"/>
</dbReference>
<evidence type="ECO:0000256" key="2">
    <source>
        <dbReference type="ARBA" id="ARBA00009836"/>
    </source>
</evidence>
<dbReference type="Pfam" id="PF01885">
    <property type="entry name" value="PTS_2-RNA"/>
    <property type="match status" value="1"/>
</dbReference>
<evidence type="ECO:0000256" key="1">
    <source>
        <dbReference type="ARBA" id="ARBA00003343"/>
    </source>
</evidence>
<dbReference type="Gene3D" id="1.10.10.970">
    <property type="entry name" value="RNA 2'-phosphotransferase, Tpt1/KptA family, N-terminal domain"/>
    <property type="match status" value="1"/>
</dbReference>